<gene>
    <name evidence="5" type="ORF">GCM10010185_41740</name>
</gene>
<dbReference type="AlphaFoldDB" id="A0A918AR33"/>
<dbReference type="Gene3D" id="1.10.10.10">
    <property type="entry name" value="Winged helix-like DNA-binding domain superfamily/Winged helix DNA-binding domain"/>
    <property type="match status" value="1"/>
</dbReference>
<evidence type="ECO:0000313" key="6">
    <source>
        <dbReference type="Proteomes" id="UP000639606"/>
    </source>
</evidence>
<dbReference type="InterPro" id="IPR012318">
    <property type="entry name" value="HTH_CRP"/>
</dbReference>
<dbReference type="EMBL" id="BMRG01000008">
    <property type="protein sequence ID" value="GGP64802.1"/>
    <property type="molecule type" value="Genomic_DNA"/>
</dbReference>
<protein>
    <recommendedName>
        <fullName evidence="4">HTH crp-type domain-containing protein</fullName>
    </recommendedName>
</protein>
<dbReference type="Pfam" id="PF13545">
    <property type="entry name" value="HTH_Crp_2"/>
    <property type="match status" value="1"/>
</dbReference>
<dbReference type="RefSeq" id="WP_189224975.1">
    <property type="nucleotide sequence ID" value="NZ_BMRG01000008.1"/>
</dbReference>
<keyword evidence="3" id="KW-0804">Transcription</keyword>
<evidence type="ECO:0000313" key="5">
    <source>
        <dbReference type="EMBL" id="GGP64802.1"/>
    </source>
</evidence>
<dbReference type="InterPro" id="IPR036388">
    <property type="entry name" value="WH-like_DNA-bd_sf"/>
</dbReference>
<feature type="domain" description="HTH crp-type" evidence="4">
    <location>
        <begin position="144"/>
        <end position="210"/>
    </location>
</feature>
<proteinExistence type="predicted"/>
<dbReference type="SUPFAM" id="SSF46785">
    <property type="entry name" value="Winged helix' DNA-binding domain"/>
    <property type="match status" value="1"/>
</dbReference>
<dbReference type="Proteomes" id="UP000639606">
    <property type="component" value="Unassembled WGS sequence"/>
</dbReference>
<organism evidence="5 6">
    <name type="scientific">Saccharothrix coeruleofusca</name>
    <dbReference type="NCBI Taxonomy" id="33919"/>
    <lineage>
        <taxon>Bacteria</taxon>
        <taxon>Bacillati</taxon>
        <taxon>Actinomycetota</taxon>
        <taxon>Actinomycetes</taxon>
        <taxon>Pseudonocardiales</taxon>
        <taxon>Pseudonocardiaceae</taxon>
        <taxon>Saccharothrix</taxon>
    </lineage>
</organism>
<dbReference type="GO" id="GO:0003677">
    <property type="term" value="F:DNA binding"/>
    <property type="evidence" value="ECO:0007669"/>
    <property type="project" value="UniProtKB-KW"/>
</dbReference>
<reference evidence="5" key="1">
    <citation type="journal article" date="2014" name="Int. J. Syst. Evol. Microbiol.">
        <title>Complete genome sequence of Corynebacterium casei LMG S-19264T (=DSM 44701T), isolated from a smear-ripened cheese.</title>
        <authorList>
            <consortium name="US DOE Joint Genome Institute (JGI-PGF)"/>
            <person name="Walter F."/>
            <person name="Albersmeier A."/>
            <person name="Kalinowski J."/>
            <person name="Ruckert C."/>
        </authorList>
    </citation>
    <scope>NUCLEOTIDE SEQUENCE</scope>
    <source>
        <strain evidence="5">JCM 3313</strain>
    </source>
</reference>
<dbReference type="InterPro" id="IPR000595">
    <property type="entry name" value="cNMP-bd_dom"/>
</dbReference>
<evidence type="ECO:0000256" key="2">
    <source>
        <dbReference type="ARBA" id="ARBA00023125"/>
    </source>
</evidence>
<dbReference type="GO" id="GO:0006355">
    <property type="term" value="P:regulation of DNA-templated transcription"/>
    <property type="evidence" value="ECO:0007669"/>
    <property type="project" value="InterPro"/>
</dbReference>
<evidence type="ECO:0000256" key="3">
    <source>
        <dbReference type="ARBA" id="ARBA00023163"/>
    </source>
</evidence>
<keyword evidence="2" id="KW-0238">DNA-binding</keyword>
<evidence type="ECO:0000259" key="4">
    <source>
        <dbReference type="PROSITE" id="PS51063"/>
    </source>
</evidence>
<dbReference type="PROSITE" id="PS51063">
    <property type="entry name" value="HTH_CRP_2"/>
    <property type="match status" value="1"/>
</dbReference>
<name>A0A918AR33_9PSEU</name>
<sequence>MDDYRWNTLLAKLSEAEFTRLRPGLRVVDLRIKQPIYQYRHPMDAVYFPLDSVFSLVTPVSGERGVVEVATVGFEGMVGLPLFLGSATSPTAAFCQVPGRAAELSATDFREFLHQDGQLHGLLHRYTETMITQMAQNVACNVAHLAEQRAARWVLTTGDRTRGDRFPLTQEFLAQMLGVRRSTVSEIAGKLQADGVITYSRGNLAILDRPRLTGIACECYRIIKDEFDAFAGPDA</sequence>
<accession>A0A918AR33</accession>
<evidence type="ECO:0000256" key="1">
    <source>
        <dbReference type="ARBA" id="ARBA00023015"/>
    </source>
</evidence>
<reference evidence="5" key="2">
    <citation type="submission" date="2020-09" db="EMBL/GenBank/DDBJ databases">
        <authorList>
            <person name="Sun Q."/>
            <person name="Ohkuma M."/>
        </authorList>
    </citation>
    <scope>NUCLEOTIDE SEQUENCE</scope>
    <source>
        <strain evidence="5">JCM 3313</strain>
    </source>
</reference>
<dbReference type="CDD" id="cd00038">
    <property type="entry name" value="CAP_ED"/>
    <property type="match status" value="1"/>
</dbReference>
<keyword evidence="6" id="KW-1185">Reference proteome</keyword>
<dbReference type="SUPFAM" id="SSF51206">
    <property type="entry name" value="cAMP-binding domain-like"/>
    <property type="match status" value="1"/>
</dbReference>
<comment type="caution">
    <text evidence="5">The sequence shown here is derived from an EMBL/GenBank/DDBJ whole genome shotgun (WGS) entry which is preliminary data.</text>
</comment>
<dbReference type="InterPro" id="IPR014710">
    <property type="entry name" value="RmlC-like_jellyroll"/>
</dbReference>
<dbReference type="Gene3D" id="2.60.120.10">
    <property type="entry name" value="Jelly Rolls"/>
    <property type="match status" value="1"/>
</dbReference>
<dbReference type="SMART" id="SM00419">
    <property type="entry name" value="HTH_CRP"/>
    <property type="match status" value="1"/>
</dbReference>
<dbReference type="InterPro" id="IPR018490">
    <property type="entry name" value="cNMP-bd_dom_sf"/>
</dbReference>
<dbReference type="InterPro" id="IPR036390">
    <property type="entry name" value="WH_DNA-bd_sf"/>
</dbReference>
<keyword evidence="1" id="KW-0805">Transcription regulation</keyword>